<evidence type="ECO:0000259" key="17">
    <source>
        <dbReference type="PROSITE" id="PS50109"/>
    </source>
</evidence>
<evidence type="ECO:0000256" key="5">
    <source>
        <dbReference type="ARBA" id="ARBA00022475"/>
    </source>
</evidence>
<dbReference type="Gene3D" id="3.30.450.40">
    <property type="match status" value="1"/>
</dbReference>
<dbReference type="PANTHER" id="PTHR43047">
    <property type="entry name" value="TWO-COMPONENT HISTIDINE PROTEIN KINASE"/>
    <property type="match status" value="1"/>
</dbReference>
<dbReference type="InterPro" id="IPR004358">
    <property type="entry name" value="Sig_transdc_His_kin-like_C"/>
</dbReference>
<dbReference type="InterPro" id="IPR029016">
    <property type="entry name" value="GAF-like_dom_sf"/>
</dbReference>
<keyword evidence="11" id="KW-0902">Two-component regulatory system</keyword>
<dbReference type="EC" id="2.7.13.3" evidence="4"/>
<dbReference type="InterPro" id="IPR003660">
    <property type="entry name" value="HAMP_dom"/>
</dbReference>
<feature type="transmembrane region" description="Helical" evidence="16">
    <location>
        <begin position="186"/>
        <end position="208"/>
    </location>
</feature>
<evidence type="ECO:0000256" key="4">
    <source>
        <dbReference type="ARBA" id="ARBA00012438"/>
    </source>
</evidence>
<dbReference type="Gene3D" id="1.10.287.130">
    <property type="match status" value="1"/>
</dbReference>
<evidence type="ECO:0000313" key="20">
    <source>
        <dbReference type="EMBL" id="AWV36303.1"/>
    </source>
</evidence>
<dbReference type="Gene3D" id="6.10.340.10">
    <property type="match status" value="1"/>
</dbReference>
<evidence type="ECO:0000256" key="11">
    <source>
        <dbReference type="ARBA" id="ARBA00023012"/>
    </source>
</evidence>
<dbReference type="PROSITE" id="PS50885">
    <property type="entry name" value="HAMP"/>
    <property type="match status" value="1"/>
</dbReference>
<dbReference type="PROSITE" id="PS50109">
    <property type="entry name" value="HIS_KIN"/>
    <property type="match status" value="1"/>
</dbReference>
<name>A0AAD0KT88_9BACL</name>
<dbReference type="FunFam" id="3.30.565.10:FF:000010">
    <property type="entry name" value="Sensor histidine kinase RcsC"/>
    <property type="match status" value="1"/>
</dbReference>
<sequence length="905" mass="101135">MNKRRFTLQYKILSITVLIVICLLGFVFVMHGRINALQQETSFISHQDREITNLANLIEKNILDMETGQRGYVITGDNKYLEPYNLGKAEWEANYDKLYVLTANDSLQLQRLLGIESKIKQWIEQSGNYVIQLKKEGQDAELLRYFNSDDGKDQMDRIRNQISTYRETMKENTNSLIARQADKNKLLLELLYIAWAIIAVTAMVASWINSRSIVSTVRKVTHTIAGLDSDEDMKTRIEITTNDEIRDLSVATNHLIDTQQERIWIQEKANDLMAKYQGITRVSQLGDIFLCKTAEVIEYPYGALYVRSQEHDQDFLKRVSTFAGNSNFSDLQTFYIGEGLVGQCAKEARVMQIQDLPEDYISIESGLGVSSPKSLLLLPISFSGEVVAVVEIAAFAPLTEFQIKFLKSISNAFGSAINSTISSMRIDQLLEQSQRLNEELQVYTEELQTQSEELQIQTESLHATNRKLEDKNLLAEQKSLEAERAQMELSEYTELLQQSSQYKSEFLANMSHELRTPLNGILLLSEFLMENQSGALSDEDIEFSKAIHSSGQDLLALINDILDLSKVEAGKLNIEIEAINISEIPEAMIQNFSQLSRKKEIPLQIQLGEDLPPLFYSDAQRVRQIIINLLSNAFKFTAEGAVTLEIRLATKGELLDLADLGTGVFIAFAIKDTGIGISEDKQSIIFEAFQQANGNTERQYGGTGLGLSISRELATLLGGRITLESQEGAGSVFTVYLPLQLEAPSLVEVADHATVIQEMGGGVVLAATTAADTRTDFTSLNQKHVLIVDDDERNLFALSNTLRKRGLHVTTATNGESGLYELVQAASIDIVLMDIMMPVMNGYEAINRIRQMPAKKDIPIIALTAKAMKEDKAKILQAGATDYLSKPINLERLLALMQLILASDS</sequence>
<keyword evidence="7" id="KW-0808">Transferase</keyword>
<keyword evidence="9" id="KW-0418">Kinase</keyword>
<dbReference type="SUPFAM" id="SSF55874">
    <property type="entry name" value="ATPase domain of HSP90 chaperone/DNA topoisomerase II/histidine kinase"/>
    <property type="match status" value="1"/>
</dbReference>
<dbReference type="InterPro" id="IPR007891">
    <property type="entry name" value="CHASE3"/>
</dbReference>
<protein>
    <recommendedName>
        <fullName evidence="13">Circadian input-output histidine kinase CikA</fullName>
        <ecNumber evidence="4">2.7.13.3</ecNumber>
    </recommendedName>
</protein>
<dbReference type="SUPFAM" id="SSF55781">
    <property type="entry name" value="GAF domain-like"/>
    <property type="match status" value="1"/>
</dbReference>
<dbReference type="GO" id="GO:0005524">
    <property type="term" value="F:ATP binding"/>
    <property type="evidence" value="ECO:0007669"/>
    <property type="project" value="UniProtKB-KW"/>
</dbReference>
<dbReference type="InterPro" id="IPR001789">
    <property type="entry name" value="Sig_transdc_resp-reg_receiver"/>
</dbReference>
<dbReference type="CDD" id="cd19410">
    <property type="entry name" value="HK9-like_sensor"/>
    <property type="match status" value="1"/>
</dbReference>
<dbReference type="SMART" id="SM00387">
    <property type="entry name" value="HATPase_c"/>
    <property type="match status" value="1"/>
</dbReference>
<reference evidence="20 21" key="1">
    <citation type="submission" date="2017-06" db="EMBL/GenBank/DDBJ databases">
        <title>Complete genome sequence of Paenibacillus odorifer CBA7130.</title>
        <authorList>
            <person name="Nam Y.-D."/>
            <person name="Kang J."/>
            <person name="Chung W.-H."/>
        </authorList>
    </citation>
    <scope>NUCLEOTIDE SEQUENCE [LARGE SCALE GENOMIC DNA]</scope>
    <source>
        <strain evidence="20 21">CBA7130</strain>
    </source>
</reference>
<dbReference type="PROSITE" id="PS50110">
    <property type="entry name" value="RESPONSE_REGULATORY"/>
    <property type="match status" value="1"/>
</dbReference>
<evidence type="ECO:0000256" key="14">
    <source>
        <dbReference type="PROSITE-ProRule" id="PRU00169"/>
    </source>
</evidence>
<keyword evidence="15" id="KW-0175">Coiled coil</keyword>
<keyword evidence="12 16" id="KW-0472">Membrane</keyword>
<dbReference type="GO" id="GO:0005886">
    <property type="term" value="C:plasma membrane"/>
    <property type="evidence" value="ECO:0007669"/>
    <property type="project" value="UniProtKB-SubCell"/>
</dbReference>
<dbReference type="InterPro" id="IPR036097">
    <property type="entry name" value="HisK_dim/P_sf"/>
</dbReference>
<dbReference type="InterPro" id="IPR036890">
    <property type="entry name" value="HATPase_C_sf"/>
</dbReference>
<dbReference type="SMART" id="SM00388">
    <property type="entry name" value="HisKA"/>
    <property type="match status" value="1"/>
</dbReference>
<keyword evidence="6 14" id="KW-0597">Phosphoprotein</keyword>
<dbReference type="SMART" id="SM00448">
    <property type="entry name" value="REC"/>
    <property type="match status" value="1"/>
</dbReference>
<dbReference type="SUPFAM" id="SSF52172">
    <property type="entry name" value="CheY-like"/>
    <property type="match status" value="1"/>
</dbReference>
<dbReference type="AlphaFoldDB" id="A0AAD0KT88"/>
<dbReference type="PRINTS" id="PR00344">
    <property type="entry name" value="BCTRLSENSOR"/>
</dbReference>
<feature type="transmembrane region" description="Helical" evidence="16">
    <location>
        <begin position="12"/>
        <end position="30"/>
    </location>
</feature>
<evidence type="ECO:0000256" key="16">
    <source>
        <dbReference type="SAM" id="Phobius"/>
    </source>
</evidence>
<evidence type="ECO:0000256" key="6">
    <source>
        <dbReference type="ARBA" id="ARBA00022553"/>
    </source>
</evidence>
<evidence type="ECO:0000256" key="12">
    <source>
        <dbReference type="ARBA" id="ARBA00023136"/>
    </source>
</evidence>
<dbReference type="Proteomes" id="UP000249163">
    <property type="component" value="Chromosome"/>
</dbReference>
<dbReference type="InterPro" id="IPR005467">
    <property type="entry name" value="His_kinase_dom"/>
</dbReference>
<keyword evidence="16" id="KW-1133">Transmembrane helix</keyword>
<dbReference type="PANTHER" id="PTHR43047:SF72">
    <property type="entry name" value="OSMOSENSING HISTIDINE PROTEIN KINASE SLN1"/>
    <property type="match status" value="1"/>
</dbReference>
<keyword evidence="8" id="KW-0547">Nucleotide-binding</keyword>
<dbReference type="EMBL" id="CP021965">
    <property type="protein sequence ID" value="AWV36303.1"/>
    <property type="molecule type" value="Genomic_DNA"/>
</dbReference>
<feature type="domain" description="Response regulatory" evidence="18">
    <location>
        <begin position="784"/>
        <end position="901"/>
    </location>
</feature>
<keyword evidence="16" id="KW-0812">Transmembrane</keyword>
<evidence type="ECO:0000256" key="8">
    <source>
        <dbReference type="ARBA" id="ARBA00022741"/>
    </source>
</evidence>
<gene>
    <name evidence="20" type="ORF">CD191_28900</name>
</gene>
<dbReference type="Pfam" id="PF00512">
    <property type="entry name" value="HisKA"/>
    <property type="match status" value="1"/>
</dbReference>
<dbReference type="SUPFAM" id="SSF47384">
    <property type="entry name" value="Homodimeric domain of signal transducing histidine kinase"/>
    <property type="match status" value="1"/>
</dbReference>
<comment type="catalytic activity">
    <reaction evidence="1">
        <text>ATP + protein L-histidine = ADP + protein N-phospho-L-histidine.</text>
        <dbReference type="EC" id="2.7.13.3"/>
    </reaction>
</comment>
<comment type="similarity">
    <text evidence="3">In the N-terminal section; belongs to the phytochrome family.</text>
</comment>
<feature type="modified residue" description="4-aspartylphosphate" evidence="14">
    <location>
        <position position="834"/>
    </location>
</feature>
<keyword evidence="10" id="KW-0067">ATP-binding</keyword>
<comment type="subcellular location">
    <subcellularLocation>
        <location evidence="2">Cell membrane</location>
        <topology evidence="2">Multi-pass membrane protein</topology>
    </subcellularLocation>
</comment>
<evidence type="ECO:0000256" key="9">
    <source>
        <dbReference type="ARBA" id="ARBA00022777"/>
    </source>
</evidence>
<dbReference type="InterPro" id="IPR003594">
    <property type="entry name" value="HATPase_dom"/>
</dbReference>
<dbReference type="CDD" id="cd17546">
    <property type="entry name" value="REC_hyHK_CKI1_RcsC-like"/>
    <property type="match status" value="1"/>
</dbReference>
<evidence type="ECO:0000259" key="18">
    <source>
        <dbReference type="PROSITE" id="PS50110"/>
    </source>
</evidence>
<evidence type="ECO:0000256" key="10">
    <source>
        <dbReference type="ARBA" id="ARBA00022840"/>
    </source>
</evidence>
<accession>A0AAD0KT88</accession>
<dbReference type="RefSeq" id="WP_111505909.1">
    <property type="nucleotide sequence ID" value="NZ_CP021965.1"/>
</dbReference>
<evidence type="ECO:0000256" key="13">
    <source>
        <dbReference type="ARBA" id="ARBA00074306"/>
    </source>
</evidence>
<dbReference type="Gene3D" id="3.40.50.2300">
    <property type="match status" value="1"/>
</dbReference>
<dbReference type="Pfam" id="PF00072">
    <property type="entry name" value="Response_reg"/>
    <property type="match status" value="1"/>
</dbReference>
<feature type="coiled-coil region" evidence="15">
    <location>
        <begin position="426"/>
        <end position="495"/>
    </location>
</feature>
<dbReference type="CDD" id="cd00082">
    <property type="entry name" value="HisKA"/>
    <property type="match status" value="1"/>
</dbReference>
<feature type="domain" description="Histidine kinase" evidence="17">
    <location>
        <begin position="509"/>
        <end position="741"/>
    </location>
</feature>
<dbReference type="Gene3D" id="3.30.565.10">
    <property type="entry name" value="Histidine kinase-like ATPase, C-terminal domain"/>
    <property type="match status" value="1"/>
</dbReference>
<dbReference type="InterPro" id="IPR003018">
    <property type="entry name" value="GAF"/>
</dbReference>
<keyword evidence="5" id="KW-1003">Cell membrane</keyword>
<dbReference type="InterPro" id="IPR011006">
    <property type="entry name" value="CheY-like_superfamily"/>
</dbReference>
<dbReference type="Pfam" id="PF05227">
    <property type="entry name" value="CHASE3"/>
    <property type="match status" value="1"/>
</dbReference>
<evidence type="ECO:0000259" key="19">
    <source>
        <dbReference type="PROSITE" id="PS50885"/>
    </source>
</evidence>
<dbReference type="Pfam" id="PF02518">
    <property type="entry name" value="HATPase_c"/>
    <property type="match status" value="1"/>
</dbReference>
<dbReference type="Pfam" id="PF13185">
    <property type="entry name" value="GAF_2"/>
    <property type="match status" value="1"/>
</dbReference>
<evidence type="ECO:0000256" key="3">
    <source>
        <dbReference type="ARBA" id="ARBA00006402"/>
    </source>
</evidence>
<feature type="domain" description="HAMP" evidence="19">
    <location>
        <begin position="211"/>
        <end position="264"/>
    </location>
</feature>
<dbReference type="GO" id="GO:0000155">
    <property type="term" value="F:phosphorelay sensor kinase activity"/>
    <property type="evidence" value="ECO:0007669"/>
    <property type="project" value="InterPro"/>
</dbReference>
<evidence type="ECO:0000256" key="15">
    <source>
        <dbReference type="SAM" id="Coils"/>
    </source>
</evidence>
<organism evidence="20 21">
    <name type="scientific">Paenibacillus odorifer</name>
    <dbReference type="NCBI Taxonomy" id="189426"/>
    <lineage>
        <taxon>Bacteria</taxon>
        <taxon>Bacillati</taxon>
        <taxon>Bacillota</taxon>
        <taxon>Bacilli</taxon>
        <taxon>Bacillales</taxon>
        <taxon>Paenibacillaceae</taxon>
        <taxon>Paenibacillus</taxon>
    </lineage>
</organism>
<evidence type="ECO:0000256" key="2">
    <source>
        <dbReference type="ARBA" id="ARBA00004651"/>
    </source>
</evidence>
<dbReference type="CDD" id="cd16922">
    <property type="entry name" value="HATPase_EvgS-ArcB-TorS-like"/>
    <property type="match status" value="1"/>
</dbReference>
<evidence type="ECO:0000256" key="1">
    <source>
        <dbReference type="ARBA" id="ARBA00000085"/>
    </source>
</evidence>
<dbReference type="InterPro" id="IPR003661">
    <property type="entry name" value="HisK_dim/P_dom"/>
</dbReference>
<dbReference type="GO" id="GO:0009927">
    <property type="term" value="F:histidine phosphotransfer kinase activity"/>
    <property type="evidence" value="ECO:0007669"/>
    <property type="project" value="TreeGrafter"/>
</dbReference>
<evidence type="ECO:0000256" key="7">
    <source>
        <dbReference type="ARBA" id="ARBA00022679"/>
    </source>
</evidence>
<proteinExistence type="inferred from homology"/>
<evidence type="ECO:0000313" key="21">
    <source>
        <dbReference type="Proteomes" id="UP000249163"/>
    </source>
</evidence>